<dbReference type="PANTHER" id="PTHR33096">
    <property type="entry name" value="CXC2 DOMAIN-CONTAINING PROTEIN"/>
    <property type="match status" value="1"/>
</dbReference>
<dbReference type="AlphaFoldDB" id="W4K317"/>
<dbReference type="Proteomes" id="UP000030671">
    <property type="component" value="Unassembled WGS sequence"/>
</dbReference>
<dbReference type="InParanoid" id="W4K317"/>
<dbReference type="KEGG" id="hir:HETIRDRAFT_419700"/>
<dbReference type="eggNOG" id="ENOG502SJXV">
    <property type="taxonomic scope" value="Eukaryota"/>
</dbReference>
<reference evidence="3 4" key="1">
    <citation type="journal article" date="2012" name="New Phytol.">
        <title>Insight into trade-off between wood decay and parasitism from the genome of a fungal forest pathogen.</title>
        <authorList>
            <person name="Olson A."/>
            <person name="Aerts A."/>
            <person name="Asiegbu F."/>
            <person name="Belbahri L."/>
            <person name="Bouzid O."/>
            <person name="Broberg A."/>
            <person name="Canback B."/>
            <person name="Coutinho P.M."/>
            <person name="Cullen D."/>
            <person name="Dalman K."/>
            <person name="Deflorio G."/>
            <person name="van Diepen L.T."/>
            <person name="Dunand C."/>
            <person name="Duplessis S."/>
            <person name="Durling M."/>
            <person name="Gonthier P."/>
            <person name="Grimwood J."/>
            <person name="Fossdal C.G."/>
            <person name="Hansson D."/>
            <person name="Henrissat B."/>
            <person name="Hietala A."/>
            <person name="Himmelstrand K."/>
            <person name="Hoffmeister D."/>
            <person name="Hogberg N."/>
            <person name="James T.Y."/>
            <person name="Karlsson M."/>
            <person name="Kohler A."/>
            <person name="Kues U."/>
            <person name="Lee Y.H."/>
            <person name="Lin Y.C."/>
            <person name="Lind M."/>
            <person name="Lindquist E."/>
            <person name="Lombard V."/>
            <person name="Lucas S."/>
            <person name="Lunden K."/>
            <person name="Morin E."/>
            <person name="Murat C."/>
            <person name="Park J."/>
            <person name="Raffaello T."/>
            <person name="Rouze P."/>
            <person name="Salamov A."/>
            <person name="Schmutz J."/>
            <person name="Solheim H."/>
            <person name="Stahlberg J."/>
            <person name="Velez H."/>
            <person name="de Vries R.P."/>
            <person name="Wiebenga A."/>
            <person name="Woodward S."/>
            <person name="Yakovlev I."/>
            <person name="Garbelotto M."/>
            <person name="Martin F."/>
            <person name="Grigoriev I.V."/>
            <person name="Stenlid J."/>
        </authorList>
    </citation>
    <scope>NUCLEOTIDE SEQUENCE [LARGE SCALE GENOMIC DNA]</scope>
    <source>
        <strain evidence="3 4">TC 32-1</strain>
    </source>
</reference>
<dbReference type="PANTHER" id="PTHR33096:SF1">
    <property type="entry name" value="CXC1-LIKE CYSTEINE CLUSTER ASSOCIATED WITH KDZ TRANSPOSASES DOMAIN-CONTAINING PROTEIN"/>
    <property type="match status" value="1"/>
</dbReference>
<dbReference type="Pfam" id="PF18803">
    <property type="entry name" value="CxC2"/>
    <property type="match status" value="1"/>
</dbReference>
<name>W4K317_HETIT</name>
<feature type="region of interest" description="Disordered" evidence="1">
    <location>
        <begin position="781"/>
        <end position="812"/>
    </location>
</feature>
<gene>
    <name evidence="3" type="ORF">HETIRDRAFT_419700</name>
</gene>
<dbReference type="OrthoDB" id="3192989at2759"/>
<feature type="compositionally biased region" description="Polar residues" evidence="1">
    <location>
        <begin position="1"/>
        <end position="10"/>
    </location>
</feature>
<protein>
    <recommendedName>
        <fullName evidence="2">CxC2-like cysteine cluster KDZ transposase-associated domain-containing protein</fullName>
    </recommendedName>
</protein>
<keyword evidence="4" id="KW-1185">Reference proteome</keyword>
<dbReference type="HOGENOM" id="CLU_003703_12_0_1"/>
<evidence type="ECO:0000256" key="1">
    <source>
        <dbReference type="SAM" id="MobiDB-lite"/>
    </source>
</evidence>
<dbReference type="InterPro" id="IPR040521">
    <property type="entry name" value="KDZ"/>
</dbReference>
<proteinExistence type="predicted"/>
<evidence type="ECO:0000313" key="3">
    <source>
        <dbReference type="EMBL" id="ETW80212.1"/>
    </source>
</evidence>
<feature type="region of interest" description="Disordered" evidence="1">
    <location>
        <begin position="1"/>
        <end position="37"/>
    </location>
</feature>
<sequence>MPSRSSTQRSPSKRIRFTSDRGAQHSLTQTSTGLSSDAKCDPWAAMRGVHLLPAAPGTPTWESLPEPGALHGPHNTEYEMMEASIDTPPKRQSNTIAPSVRMTQFMDEWAPLAFCELLAVEAPPPDMRCSRCPQGSGHARSPLIVYRCVECLRTHQYCQSCMISTHESMPFHRIEQWTDEKGFWEKKCLADLGLRLHLGHDSQKCPIAINGPREMTIVHEHGISIILIHFCECLHHHTSLATPDSLQLLRCGLFPGSWEKPRTAFTVQVLKSFHLLALQSQITAHDFMRYLRRKTDNVFPDSTPDRYRELLITMREWTYLVAVKRAGQAPARNMTIGSLAVLCPACPQPDINMAPNWRERPHSQSFLDALFHTIDGNFHQNQKIKPLDPNDFPLTLGTGYFAHEGDFEAYQKLLGPMEREPSTCHQFGAMGYGGYWGKVSGTVGLSCARHMFVLPGGGVDLQKGERFANVDFAMASGLKRWMELRLHVSGYDINCQYRIHFDKRMAWMGDNTGHLPAVSGARFPTTVAAVGKFHLPAHKASCRYKFSYHWLPGVGMTDGEAPERIWAILNDIGGSTREMTSGHRHDVINDHHSDMNVRRTHSIVKATSKKYDQARTEYVRAKDALQRLETQIEPGTLAQWKVEEQNWLEKVVDMKQHDTLHNPYEPRNDKGLTQRQALSLLQRRGDGVDAMGAGMVGAVAEGMELQKLREDLLNELELADEKLLEDSELGHRFMTRHQTWRALHEQYVQPAIHEAMNDSDAVNCSSIKFNVRGPLIEQEKHTAHDEAGARPHSAKRNAASLHTERPSTVASQSLRSAAWHRVQAMAVNLPSDYALAITTHSAMSQAAEVERRL</sequence>
<accession>W4K317</accession>
<dbReference type="InterPro" id="IPR041457">
    <property type="entry name" value="CxC2_KDZ-assoc"/>
</dbReference>
<evidence type="ECO:0000259" key="2">
    <source>
        <dbReference type="Pfam" id="PF18803"/>
    </source>
</evidence>
<feature type="domain" description="CxC2-like cysteine cluster KDZ transposase-associated" evidence="2">
    <location>
        <begin position="189"/>
        <end position="298"/>
    </location>
</feature>
<dbReference type="GeneID" id="20673594"/>
<evidence type="ECO:0000313" key="4">
    <source>
        <dbReference type="Proteomes" id="UP000030671"/>
    </source>
</evidence>
<dbReference type="Pfam" id="PF18758">
    <property type="entry name" value="KDZ"/>
    <property type="match status" value="1"/>
</dbReference>
<organism evidence="3 4">
    <name type="scientific">Heterobasidion irregulare (strain TC 32-1)</name>
    <dbReference type="NCBI Taxonomy" id="747525"/>
    <lineage>
        <taxon>Eukaryota</taxon>
        <taxon>Fungi</taxon>
        <taxon>Dikarya</taxon>
        <taxon>Basidiomycota</taxon>
        <taxon>Agaricomycotina</taxon>
        <taxon>Agaricomycetes</taxon>
        <taxon>Russulales</taxon>
        <taxon>Bondarzewiaceae</taxon>
        <taxon>Heterobasidion</taxon>
        <taxon>Heterobasidion annosum species complex</taxon>
    </lineage>
</organism>
<dbReference type="EMBL" id="KI925460">
    <property type="protein sequence ID" value="ETW80212.1"/>
    <property type="molecule type" value="Genomic_DNA"/>
</dbReference>
<dbReference type="RefSeq" id="XP_009548720.1">
    <property type="nucleotide sequence ID" value="XM_009550425.1"/>
</dbReference>
<feature type="compositionally biased region" description="Polar residues" evidence="1">
    <location>
        <begin position="25"/>
        <end position="35"/>
    </location>
</feature>